<feature type="signal peptide" evidence="1">
    <location>
        <begin position="1"/>
        <end position="21"/>
    </location>
</feature>
<keyword evidence="1" id="KW-0732">Signal</keyword>
<evidence type="ECO:0000256" key="1">
    <source>
        <dbReference type="SAM" id="SignalP"/>
    </source>
</evidence>
<dbReference type="Proteomes" id="UP000063964">
    <property type="component" value="Chromosome"/>
</dbReference>
<protein>
    <submittedName>
        <fullName evidence="2">Uncharacterized protein</fullName>
    </submittedName>
</protein>
<dbReference type="EMBL" id="CP014230">
    <property type="protein sequence ID" value="AMD93117.1"/>
    <property type="molecule type" value="Genomic_DNA"/>
</dbReference>
<evidence type="ECO:0000313" key="2">
    <source>
        <dbReference type="EMBL" id="AMD93117.1"/>
    </source>
</evidence>
<sequence length="304" mass="33635">MWKNPLGACLVVLFLLTPALADQVVSVAPLKNGEKEEAVLNRAFDQAIALEMDDILGSALPGDRRQKIMTILAAERNTIVRGYSAAPDAEDAANASDAENASEEVHPETLTVNVRIQREELRARLREMGVLTTARAPLPYVLMLENVEPARTARLGFLQDVSGLHPVGAAGAEVPVLRLIQFGDWRGTLSLGQWNATRESRSLDDVWFFLWKEYFTRPGSLTQQDLGLGVRISGWASSDGPMEFDRLMDRWNAEIDQKTLTGMEMHGGGMAAVWRIRPRSDSRNALLTRLKDAAKAQGLKLEIF</sequence>
<dbReference type="KEGG" id="doa:AXF15_08425"/>
<reference evidence="3" key="1">
    <citation type="submission" date="2016-02" db="EMBL/GenBank/DDBJ databases">
        <authorList>
            <person name="Holder M.E."/>
            <person name="Ajami N.J."/>
            <person name="Petrosino J.F."/>
        </authorList>
    </citation>
    <scope>NUCLEOTIDE SEQUENCE [LARGE SCALE GENOMIC DNA]</scope>
    <source>
        <strain evidence="3">DSM 12838</strain>
    </source>
</reference>
<gene>
    <name evidence="2" type="ORF">AXF15_08425</name>
</gene>
<proteinExistence type="predicted"/>
<dbReference type="OrthoDB" id="5470220at2"/>
<evidence type="ECO:0000313" key="3">
    <source>
        <dbReference type="Proteomes" id="UP000063964"/>
    </source>
</evidence>
<dbReference type="RefSeq" id="WP_066605974.1">
    <property type="nucleotide sequence ID" value="NZ_CP014230.1"/>
</dbReference>
<feature type="chain" id="PRO_5007067624" evidence="1">
    <location>
        <begin position="22"/>
        <end position="304"/>
    </location>
</feature>
<organism evidence="2 3">
    <name type="scientific">Desulfomicrobium orale DSM 12838</name>
    <dbReference type="NCBI Taxonomy" id="888061"/>
    <lineage>
        <taxon>Bacteria</taxon>
        <taxon>Pseudomonadati</taxon>
        <taxon>Thermodesulfobacteriota</taxon>
        <taxon>Desulfovibrionia</taxon>
        <taxon>Desulfovibrionales</taxon>
        <taxon>Desulfomicrobiaceae</taxon>
        <taxon>Desulfomicrobium</taxon>
    </lineage>
</organism>
<keyword evidence="3" id="KW-1185">Reference proteome</keyword>
<name>A0A0X8JQY0_9BACT</name>
<dbReference type="STRING" id="888061.AXF15_08425"/>
<accession>A0A0X8JQY0</accession>
<dbReference type="AlphaFoldDB" id="A0A0X8JQY0"/>